<comment type="subcellular location">
    <subcellularLocation>
        <location evidence="1">Cell membrane</location>
        <topology evidence="1">Multi-pass membrane protein</topology>
    </subcellularLocation>
</comment>
<keyword evidence="5" id="KW-0472">Membrane</keyword>
<dbReference type="InterPro" id="IPR050833">
    <property type="entry name" value="Poly_Biosynth_Transport"/>
</dbReference>
<protein>
    <submittedName>
        <fullName evidence="6">Flippase</fullName>
    </submittedName>
</protein>
<evidence type="ECO:0000256" key="3">
    <source>
        <dbReference type="ARBA" id="ARBA00022692"/>
    </source>
</evidence>
<dbReference type="GeneID" id="42981092"/>
<dbReference type="Pfam" id="PF01943">
    <property type="entry name" value="Polysacc_synt"/>
    <property type="match status" value="1"/>
</dbReference>
<dbReference type="RefSeq" id="WP_068226019.1">
    <property type="nucleotide sequence ID" value="NZ_CP014623.1"/>
</dbReference>
<sequence>MKVIRNYFYNMSYQLLVLIAPLITVPYVARVIGPVGAGINAYTNSIVAYFYLVGSLGITLYGNREIAFHRDNLEERSRIFWEVELLQIITIFAAYLAFLVFLHFDHHYRLFFLMQSLSLIAGAIDISWYFMGLEDFKKTTLRNSVVRIITIIMIFTFIHQPSDLWLYIMILSASSLVGNAMLWPYLPKLVKKVPFSSLHIWRHVGPSFILFIPTISMQLYIMVNKTMLKAMVSVQAAGYMDYSDKFINMAMVAVTSLSVVLLPHIANLFANNKLEAVHRSLYRSFQFVTALAIPLMFGMSAIAPKFIVWFLSPKFTTTGILLIIQTPIILLIAWNNTIGRQYLLPVKRVRDYTLSVSIGAGVNIIANYICIKLFSVYGAAVATVITEIFVTGYQIIVVRKNLDLKQMFHDLWKFFVAGGIMGIIVWQVASHLPSHLIWFLIEIALGALIYVVVALLLKTDIFLEALGYLKHKPKKN</sequence>
<organism evidence="6 7">
    <name type="scientific">Loigolactobacillus backii</name>
    <dbReference type="NCBI Taxonomy" id="375175"/>
    <lineage>
        <taxon>Bacteria</taxon>
        <taxon>Bacillati</taxon>
        <taxon>Bacillota</taxon>
        <taxon>Bacilli</taxon>
        <taxon>Lactobacillales</taxon>
        <taxon>Lactobacillaceae</taxon>
        <taxon>Loigolactobacillus</taxon>
    </lineage>
</organism>
<dbReference type="KEGG" id="lbt:AYR52_10900"/>
<dbReference type="GO" id="GO:0005886">
    <property type="term" value="C:plasma membrane"/>
    <property type="evidence" value="ECO:0007669"/>
    <property type="project" value="UniProtKB-SubCell"/>
</dbReference>
<evidence type="ECO:0000256" key="4">
    <source>
        <dbReference type="ARBA" id="ARBA00022989"/>
    </source>
</evidence>
<keyword evidence="2" id="KW-1003">Cell membrane</keyword>
<name>A0A192H038_9LACO</name>
<gene>
    <name evidence="6" type="ORF">AYR53_02425</name>
</gene>
<evidence type="ECO:0000256" key="2">
    <source>
        <dbReference type="ARBA" id="ARBA00022475"/>
    </source>
</evidence>
<dbReference type="PANTHER" id="PTHR30250">
    <property type="entry name" value="PST FAMILY PREDICTED COLANIC ACID TRANSPORTER"/>
    <property type="match status" value="1"/>
</dbReference>
<evidence type="ECO:0000256" key="1">
    <source>
        <dbReference type="ARBA" id="ARBA00004651"/>
    </source>
</evidence>
<dbReference type="AlphaFoldDB" id="A0A192H038"/>
<evidence type="ECO:0000256" key="5">
    <source>
        <dbReference type="ARBA" id="ARBA00023136"/>
    </source>
</evidence>
<dbReference type="InterPro" id="IPR002797">
    <property type="entry name" value="Polysacc_synth"/>
</dbReference>
<dbReference type="STRING" id="375175.AYR53_02425"/>
<evidence type="ECO:0000313" key="6">
    <source>
        <dbReference type="EMBL" id="ANK61720.1"/>
    </source>
</evidence>
<reference evidence="6 7" key="1">
    <citation type="submission" date="2016-03" db="EMBL/GenBank/DDBJ databases">
        <title>Pediococcus and Lactobacillus from brewery environment - whole genome sequencing and assembly.</title>
        <authorList>
            <person name="Behr J."/>
            <person name="Geissler A.J."/>
            <person name="Vogel R.F."/>
        </authorList>
    </citation>
    <scope>NUCLEOTIDE SEQUENCE [LARGE SCALE GENOMIC DNA]</scope>
    <source>
        <strain evidence="6 7">TMW 1.1989</strain>
    </source>
</reference>
<keyword evidence="7" id="KW-1185">Reference proteome</keyword>
<dbReference type="PANTHER" id="PTHR30250:SF11">
    <property type="entry name" value="O-ANTIGEN TRANSPORTER-RELATED"/>
    <property type="match status" value="1"/>
</dbReference>
<keyword evidence="3" id="KW-0812">Transmembrane</keyword>
<proteinExistence type="predicted"/>
<dbReference type="OrthoDB" id="9815702at2"/>
<dbReference type="EMBL" id="CP014873">
    <property type="protein sequence ID" value="ANK61720.1"/>
    <property type="molecule type" value="Genomic_DNA"/>
</dbReference>
<dbReference type="Proteomes" id="UP000078582">
    <property type="component" value="Chromosome"/>
</dbReference>
<keyword evidence="4" id="KW-1133">Transmembrane helix</keyword>
<evidence type="ECO:0000313" key="7">
    <source>
        <dbReference type="Proteomes" id="UP000078582"/>
    </source>
</evidence>
<accession>A0A192H038</accession>